<feature type="region of interest" description="Disordered" evidence="12">
    <location>
        <begin position="713"/>
        <end position="747"/>
    </location>
</feature>
<evidence type="ECO:0000256" key="9">
    <source>
        <dbReference type="ARBA" id="ARBA00025661"/>
    </source>
</evidence>
<evidence type="ECO:0000313" key="17">
    <source>
        <dbReference type="Proteomes" id="UP001295740"/>
    </source>
</evidence>
<dbReference type="InterPro" id="IPR041285">
    <property type="entry name" value="MID_MedPIWI"/>
</dbReference>
<keyword evidence="5 11" id="KW-0805">Transcription regulation</keyword>
<evidence type="ECO:0000256" key="8">
    <source>
        <dbReference type="ARBA" id="ARBA00023242"/>
    </source>
</evidence>
<feature type="region of interest" description="Disordered" evidence="12">
    <location>
        <begin position="767"/>
        <end position="820"/>
    </location>
</feature>
<comment type="caution">
    <text evidence="16">The sequence shown here is derived from an EMBL/GenBank/DDBJ whole genome shotgun (WGS) entry which is preliminary data.</text>
</comment>
<feature type="compositionally biased region" description="Low complexity" evidence="12">
    <location>
        <begin position="121"/>
        <end position="130"/>
    </location>
</feature>
<sequence>MDTGDYETNALVINNISSVAFAFYEPVPPTSTSLGSSATEIENVLRKDGHLTYVDHARHGLWCFRLLQKGKIQGHQPPTQGFARTAEGGGHTMCLNEEGAFEPAALVKNRPHGLGGANTPSSSSSSASSALDPAFKSAQSAFAPSFPHAAADQESKACAPTDLRPSPTASIKDVHECLVLAAFSTIFAVFCARTGAVPLSSRTLLLTRPTQTECSAFPAVLASLRVYLTTTGSLVVTLSHSYAENLVNLSETLTSHLPPLGVTVLAAPFGVFATCQPITMTETTTTEGSLGQSPDTQVLRIRTERDDGPWRTISSKLLQSRHIPYSFGGPQKWIGLHRIRRKLSEQSVDGKGTPMVGNVSSLSWPANLCFCKMFSKLAINAATENVQQPQTDPCFDPLKIAKNWFLNATERDEALASKQRERNAAAAAAAAVAHENAVPDGQAQIATGLSPLALRRSSHNNGPPPSGMYPTPPDAVQGIVGVTPSMDGNMSSPGYHATTMAMVDVGNTTLVPAEQYGENWDNAEVKREHAGSSFESENLFGELGPDMFGDNDITEADFSFFDEDPGGLDLGSLNIPDMPTAGTSISLEAGFGVGQDSRIKPDPHFMPLTGAPASPVFTKPELRHARSSLPDDGRRQTVPETTQAVGLGAKRPASPFNPDTVYKRIRASLDNHRAIQQNSQIYASQPGSIFDKVDFGPGLSMVNSKYEGSGRFDYSMDRSKATKPSNPNAPPTTNYLKRHGKGQKGLKELPSMVGGLFSRVYGNQDSASNRHSPLAFDEPHSDADEVSLVSDQDDSTYDSDEPMSPVKSSSMRRCRDNDDGESLATSFRGLETMDMTLPYLTLGLPRSSKSEIELPLVKYFADPEPPWIQYSLPDDQLIMVAQILTDQFAASTFSASISAQMFPQSKVDRRRQLSSVARHSMQELRATLPSCFGSAVECQFRPFIEVQDVPLLGQPTRMQPRPPGVDQMRPSNLFQIPSPHFEMRRYESRLSVLPSAVSFWESLGLSPSQGNKDINAICIFPDYEGMADDMLVFTDRMRSTYESLKLGSFNRLPTTTTSDNGLFTFDVEKDVVSFGKSASFLGPSLQSCASKVCKVVSASMAEHTNFVIFFVYSPDVAGSIVECCAVFNEIFEGYKRFLANRNLPLINDLALQLIPQDFVASSTSVAMPPPMEFARLALETYDRCNQSGGGMPSPAIVLEQPPPRMIDFKLSANPSASLLYENTCLHVAYAQSIDDRWVTAAWTNNRGSQQMTASYCLGRKGKSIVTPLADVAAEIWATTRDLISAWKVHWRIIIAKCGAMDPHEIELWSTLAQSESKPSVNLTLVAVDTDPSLQLVPPIAKVPNNASGVFYTTPVSTPQNSMVSPEHTGNPSTPMRDNAATSTPGGDNNATDSDADATLTDLTDQTWGAVLSHRLNNSTSLTELNPALTSGYLVKRGGARIDDPPVVMEVNIVHSEGNPRAYEALLREMLTYYRGLGTLARARGMVDKEADVRPWHVAAAEKGVRALYMLM</sequence>
<evidence type="ECO:0000256" key="12">
    <source>
        <dbReference type="SAM" id="MobiDB-lite"/>
    </source>
</evidence>
<evidence type="ECO:0000259" key="13">
    <source>
        <dbReference type="Pfam" id="PF06333"/>
    </source>
</evidence>
<comment type="subcellular location">
    <subcellularLocation>
        <location evidence="1 11">Nucleus</location>
    </subcellularLocation>
</comment>
<keyword evidence="4 11" id="KW-0678">Repressor</keyword>
<feature type="compositionally biased region" description="Acidic residues" evidence="12">
    <location>
        <begin position="791"/>
        <end position="801"/>
    </location>
</feature>
<evidence type="ECO:0000256" key="11">
    <source>
        <dbReference type="RuleBase" id="RU364134"/>
    </source>
</evidence>
<evidence type="ECO:0000259" key="15">
    <source>
        <dbReference type="Pfam" id="PF18296"/>
    </source>
</evidence>
<gene>
    <name evidence="16" type="ORF">KHLLAP_LOCUS5869</name>
</gene>
<dbReference type="GO" id="GO:0003713">
    <property type="term" value="F:transcription coactivator activity"/>
    <property type="evidence" value="ECO:0007669"/>
    <property type="project" value="TreeGrafter"/>
</dbReference>
<evidence type="ECO:0000256" key="3">
    <source>
        <dbReference type="ARBA" id="ARBA00019618"/>
    </source>
</evidence>
<feature type="domain" description="Mediator complex subunit Med13 N-terminal" evidence="14">
    <location>
        <begin position="6"/>
        <end position="370"/>
    </location>
</feature>
<dbReference type="GO" id="GO:0016592">
    <property type="term" value="C:mediator complex"/>
    <property type="evidence" value="ECO:0007669"/>
    <property type="project" value="InterPro"/>
</dbReference>
<dbReference type="EMBL" id="CAUWAG010000007">
    <property type="protein sequence ID" value="CAJ2505401.1"/>
    <property type="molecule type" value="Genomic_DNA"/>
</dbReference>
<feature type="compositionally biased region" description="Low complexity" evidence="12">
    <location>
        <begin position="1387"/>
        <end position="1396"/>
    </location>
</feature>
<feature type="domain" description="MID" evidence="15">
    <location>
        <begin position="1012"/>
        <end position="1184"/>
    </location>
</feature>
<feature type="region of interest" description="Disordered" evidence="12">
    <location>
        <begin position="626"/>
        <end position="658"/>
    </location>
</feature>
<feature type="domain" description="Mediator complex subunit Med13 C-terminal" evidence="13">
    <location>
        <begin position="1193"/>
        <end position="1500"/>
    </location>
</feature>
<keyword evidence="17" id="KW-1185">Reference proteome</keyword>
<comment type="function">
    <text evidence="9 11">Component of the SRB8-11 complex. The SRB8-11 complex is a regulatory module of the Mediator complex which is itself involved in regulation of basal and activated RNA polymerase II-dependent transcription. The SRB8-11 complex may be involved in the transcriptional repression of a subset of genes regulated by Mediator. It may inhibit the association of the Mediator complex with RNA polymerase II to form the holoenzyme complex.</text>
</comment>
<reference evidence="16" key="1">
    <citation type="submission" date="2023-10" db="EMBL/GenBank/DDBJ databases">
        <authorList>
            <person name="Hackl T."/>
        </authorList>
    </citation>
    <scope>NUCLEOTIDE SEQUENCE</scope>
</reference>
<dbReference type="Proteomes" id="UP001295740">
    <property type="component" value="Unassembled WGS sequence"/>
</dbReference>
<evidence type="ECO:0000313" key="16">
    <source>
        <dbReference type="EMBL" id="CAJ2505401.1"/>
    </source>
</evidence>
<proteinExistence type="inferred from homology"/>
<evidence type="ECO:0000259" key="14">
    <source>
        <dbReference type="Pfam" id="PF11597"/>
    </source>
</evidence>
<feature type="compositionally biased region" description="Basic and acidic residues" evidence="12">
    <location>
        <begin position="626"/>
        <end position="637"/>
    </location>
</feature>
<feature type="compositionally biased region" description="Polar residues" evidence="12">
    <location>
        <begin position="722"/>
        <end position="735"/>
    </location>
</feature>
<feature type="compositionally biased region" description="Polar residues" evidence="12">
    <location>
        <begin position="1355"/>
        <end position="1386"/>
    </location>
</feature>
<keyword evidence="6 11" id="KW-0010">Activator</keyword>
<dbReference type="Pfam" id="PF06333">
    <property type="entry name" value="Med13_C"/>
    <property type="match status" value="1"/>
</dbReference>
<accession>A0AAI8YHY5</accession>
<keyword evidence="7 11" id="KW-0804">Transcription</keyword>
<comment type="subunit">
    <text evidence="11">Component of the SRB8-11 complex, which itself associates with the Mediator complex.</text>
</comment>
<dbReference type="InterPro" id="IPR009401">
    <property type="entry name" value="Med13_C"/>
</dbReference>
<dbReference type="Pfam" id="PF11597">
    <property type="entry name" value="Med13_N"/>
    <property type="match status" value="1"/>
</dbReference>
<name>A0AAI8YHY5_9PEZI</name>
<evidence type="ECO:0000256" key="1">
    <source>
        <dbReference type="ARBA" id="ARBA00004123"/>
    </source>
</evidence>
<protein>
    <recommendedName>
        <fullName evidence="3 11">Mediator of RNA polymerase II transcription subunit 13</fullName>
    </recommendedName>
    <alternativeName>
        <fullName evidence="10 11">Mediator complex subunit 13</fullName>
    </alternativeName>
</protein>
<dbReference type="Pfam" id="PF18296">
    <property type="entry name" value="MID_MedPIWI"/>
    <property type="match status" value="1"/>
</dbReference>
<evidence type="ECO:0000256" key="6">
    <source>
        <dbReference type="ARBA" id="ARBA00023159"/>
    </source>
</evidence>
<dbReference type="PANTHER" id="PTHR48249">
    <property type="entry name" value="MEDIATOR OF RNA POLYMERASE II TRANSCRIPTION SUBUNIT 13"/>
    <property type="match status" value="1"/>
</dbReference>
<dbReference type="GO" id="GO:0045944">
    <property type="term" value="P:positive regulation of transcription by RNA polymerase II"/>
    <property type="evidence" value="ECO:0007669"/>
    <property type="project" value="TreeGrafter"/>
</dbReference>
<organism evidence="16 17">
    <name type="scientific">Anthostomella pinea</name>
    <dbReference type="NCBI Taxonomy" id="933095"/>
    <lineage>
        <taxon>Eukaryota</taxon>
        <taxon>Fungi</taxon>
        <taxon>Dikarya</taxon>
        <taxon>Ascomycota</taxon>
        <taxon>Pezizomycotina</taxon>
        <taxon>Sordariomycetes</taxon>
        <taxon>Xylariomycetidae</taxon>
        <taxon>Xylariales</taxon>
        <taxon>Xylariaceae</taxon>
        <taxon>Anthostomella</taxon>
    </lineage>
</organism>
<dbReference type="InterPro" id="IPR051139">
    <property type="entry name" value="Mediator_complx_sub13"/>
</dbReference>
<evidence type="ECO:0000256" key="4">
    <source>
        <dbReference type="ARBA" id="ARBA00022491"/>
    </source>
</evidence>
<evidence type="ECO:0000256" key="5">
    <source>
        <dbReference type="ARBA" id="ARBA00023015"/>
    </source>
</evidence>
<feature type="region of interest" description="Disordered" evidence="12">
    <location>
        <begin position="108"/>
        <end position="130"/>
    </location>
</feature>
<dbReference type="PANTHER" id="PTHR48249:SF3">
    <property type="entry name" value="MEDIATOR OF RNA POLYMERASE II TRANSCRIPTION SUBUNIT 13"/>
    <property type="match status" value="1"/>
</dbReference>
<evidence type="ECO:0000256" key="7">
    <source>
        <dbReference type="ARBA" id="ARBA00023163"/>
    </source>
</evidence>
<evidence type="ECO:0000256" key="10">
    <source>
        <dbReference type="ARBA" id="ARBA00032008"/>
    </source>
</evidence>
<comment type="similarity">
    <text evidence="2 11">Belongs to the Mediator complex subunit 13 family.</text>
</comment>
<dbReference type="InterPro" id="IPR021643">
    <property type="entry name" value="Mediator_Med13_N"/>
</dbReference>
<evidence type="ECO:0000256" key="2">
    <source>
        <dbReference type="ARBA" id="ARBA00009354"/>
    </source>
</evidence>
<keyword evidence="8 11" id="KW-0539">Nucleus</keyword>
<feature type="region of interest" description="Disordered" evidence="12">
    <location>
        <begin position="1355"/>
        <end position="1396"/>
    </location>
</feature>